<dbReference type="SFLD" id="SFLDS00029">
    <property type="entry name" value="Radical_SAM"/>
    <property type="match status" value="1"/>
</dbReference>
<dbReference type="InterPro" id="IPR007197">
    <property type="entry name" value="rSAM"/>
</dbReference>
<dbReference type="RefSeq" id="WP_190894328.1">
    <property type="nucleotide sequence ID" value="NZ_JACJTE010000013.1"/>
</dbReference>
<evidence type="ECO:0000259" key="6">
    <source>
        <dbReference type="Pfam" id="PF04055"/>
    </source>
</evidence>
<keyword evidence="3" id="KW-0408">Iron</keyword>
<comment type="similarity">
    <text evidence="5">Belongs to the radical SAM superfamily. Anaerobic sulfatase-maturating enzyme family.</text>
</comment>
<gene>
    <name evidence="7" type="ORF">H6G95_14115</name>
</gene>
<proteinExistence type="inferred from homology"/>
<dbReference type="Gene3D" id="3.20.20.70">
    <property type="entry name" value="Aldolase class I"/>
    <property type="match status" value="1"/>
</dbReference>
<dbReference type="PANTHER" id="PTHR43273:SF3">
    <property type="entry name" value="ANAEROBIC SULFATASE-MATURATING ENZYME HOMOLOG ASLB-RELATED"/>
    <property type="match status" value="1"/>
</dbReference>
<evidence type="ECO:0000256" key="2">
    <source>
        <dbReference type="ARBA" id="ARBA00022723"/>
    </source>
</evidence>
<dbReference type="EMBL" id="JACJTE010000013">
    <property type="protein sequence ID" value="MBD2561727.1"/>
    <property type="molecule type" value="Genomic_DNA"/>
</dbReference>
<dbReference type="Proteomes" id="UP000604661">
    <property type="component" value="Unassembled WGS sequence"/>
</dbReference>
<evidence type="ECO:0000256" key="5">
    <source>
        <dbReference type="ARBA" id="ARBA00023601"/>
    </source>
</evidence>
<dbReference type="SFLD" id="SFLDG01067">
    <property type="entry name" value="SPASM/twitch_domain_containing"/>
    <property type="match status" value="1"/>
</dbReference>
<keyword evidence="8" id="KW-1185">Reference proteome</keyword>
<dbReference type="InterPro" id="IPR058240">
    <property type="entry name" value="rSAM_sf"/>
</dbReference>
<name>A0ABR8EXC3_NOSLI</name>
<evidence type="ECO:0000256" key="3">
    <source>
        <dbReference type="ARBA" id="ARBA00023004"/>
    </source>
</evidence>
<protein>
    <submittedName>
        <fullName evidence="7">Radical SAM protein</fullName>
    </submittedName>
</protein>
<evidence type="ECO:0000313" key="8">
    <source>
        <dbReference type="Proteomes" id="UP000604661"/>
    </source>
</evidence>
<comment type="caution">
    <text evidence="7">The sequence shown here is derived from an EMBL/GenBank/DDBJ whole genome shotgun (WGS) entry which is preliminary data.</text>
</comment>
<keyword evidence="1" id="KW-0949">S-adenosyl-L-methionine</keyword>
<dbReference type="PANTHER" id="PTHR43273">
    <property type="entry name" value="ANAEROBIC SULFATASE-MATURATING ENZYME HOMOLOG ASLB-RELATED"/>
    <property type="match status" value="1"/>
</dbReference>
<evidence type="ECO:0000313" key="7">
    <source>
        <dbReference type="EMBL" id="MBD2561727.1"/>
    </source>
</evidence>
<feature type="domain" description="Radical SAM core" evidence="6">
    <location>
        <begin position="14"/>
        <end position="180"/>
    </location>
</feature>
<dbReference type="Pfam" id="PF04055">
    <property type="entry name" value="Radical_SAM"/>
    <property type="match status" value="1"/>
</dbReference>
<dbReference type="CDD" id="cd01335">
    <property type="entry name" value="Radical_SAM"/>
    <property type="match status" value="1"/>
</dbReference>
<reference evidence="7 8" key="1">
    <citation type="journal article" date="2020" name="ISME J.">
        <title>Comparative genomics reveals insights into cyanobacterial evolution and habitat adaptation.</title>
        <authorList>
            <person name="Chen M.Y."/>
            <person name="Teng W.K."/>
            <person name="Zhao L."/>
            <person name="Hu C.X."/>
            <person name="Zhou Y.K."/>
            <person name="Han B.P."/>
            <person name="Song L.R."/>
            <person name="Shu W.S."/>
        </authorList>
    </citation>
    <scope>NUCLEOTIDE SEQUENCE [LARGE SCALE GENOMIC DNA]</scope>
    <source>
        <strain evidence="7 8">FACHB-391</strain>
    </source>
</reference>
<accession>A0ABR8EXC3</accession>
<evidence type="ECO:0000256" key="4">
    <source>
        <dbReference type="ARBA" id="ARBA00023014"/>
    </source>
</evidence>
<organism evidence="7 8">
    <name type="scientific">Nostoc linckia FACHB-391</name>
    <dbReference type="NCBI Taxonomy" id="2692906"/>
    <lineage>
        <taxon>Bacteria</taxon>
        <taxon>Bacillati</taxon>
        <taxon>Cyanobacteriota</taxon>
        <taxon>Cyanophyceae</taxon>
        <taxon>Nostocales</taxon>
        <taxon>Nostocaceae</taxon>
        <taxon>Nostoc</taxon>
    </lineage>
</organism>
<dbReference type="SFLD" id="SFLDG01072">
    <property type="entry name" value="dehydrogenase_like"/>
    <property type="match status" value="1"/>
</dbReference>
<dbReference type="InterPro" id="IPR013785">
    <property type="entry name" value="Aldolase_TIM"/>
</dbReference>
<evidence type="ECO:0000256" key="1">
    <source>
        <dbReference type="ARBA" id="ARBA00022691"/>
    </source>
</evidence>
<dbReference type="InterPro" id="IPR023867">
    <property type="entry name" value="Sulphatase_maturase_rSAM"/>
</dbReference>
<keyword evidence="4" id="KW-0411">Iron-sulfur</keyword>
<dbReference type="SFLD" id="SFLDG01386">
    <property type="entry name" value="main_SPASM_domain-containing"/>
    <property type="match status" value="1"/>
</dbReference>
<dbReference type="SUPFAM" id="SSF102114">
    <property type="entry name" value="Radical SAM enzymes"/>
    <property type="match status" value="1"/>
</dbReference>
<keyword evidence="2" id="KW-0479">Metal-binding</keyword>
<sequence>MKSEARQVQFVVKTSKLCNLRCRYCYEYLELGDRTKIALEQLDKMYHHIANYYSQIDLKTDIQFVWHGGEPLLQSPDYYWRTFDHQQQIFGELASSVTNVVQTNLTTLNKESIRLLSEGFDGVGVSVDLFGGLRVKQSGVDSLLTVLKNMDRLLNANVSFGCITVLTKLNLPYLQEIFKFYEKMKLHFRILPLFNGAFEGQHQGFEITPQEVLQAFCTLVDMWMESQNMVMILPIMEYIEIILRHYSSDSQPYFYDKTEWESIYVVNVNGDIYSYGDAYKPEVCHGNLFQSPLENIILSPVHKKVISAAEERMMSVCTSCQYFGSCSGYPMAEEAIINNQFDEEGNIDCIIEKGILKHIESRLIQSGIIEPISRKINIEQPKQFPVASALDCPL</sequence>